<evidence type="ECO:0000256" key="1">
    <source>
        <dbReference type="ARBA" id="ARBA00009986"/>
    </source>
</evidence>
<organism evidence="7 8">
    <name type="scientific">Secundilactobacillus kimchicus JCM 15530</name>
    <dbReference type="NCBI Taxonomy" id="1302272"/>
    <lineage>
        <taxon>Bacteria</taxon>
        <taxon>Bacillati</taxon>
        <taxon>Bacillota</taxon>
        <taxon>Bacilli</taxon>
        <taxon>Lactobacillales</taxon>
        <taxon>Lactobacillaceae</taxon>
        <taxon>Secundilactobacillus</taxon>
    </lineage>
</organism>
<dbReference type="OrthoDB" id="9762913at2"/>
<dbReference type="InterPro" id="IPR016163">
    <property type="entry name" value="Ald_DH_C"/>
</dbReference>
<keyword evidence="3 5" id="KW-0560">Oxidoreductase</keyword>
<evidence type="ECO:0000256" key="5">
    <source>
        <dbReference type="RuleBase" id="RU003345"/>
    </source>
</evidence>
<proteinExistence type="inferred from homology"/>
<keyword evidence="2" id="KW-0521">NADP</keyword>
<evidence type="ECO:0000256" key="3">
    <source>
        <dbReference type="ARBA" id="ARBA00023002"/>
    </source>
</evidence>
<feature type="domain" description="Aldehyde dehydrogenase" evidence="6">
    <location>
        <begin position="3"/>
        <end position="450"/>
    </location>
</feature>
<dbReference type="Gene3D" id="3.40.309.10">
    <property type="entry name" value="Aldehyde Dehydrogenase, Chain A, domain 2"/>
    <property type="match status" value="1"/>
</dbReference>
<dbReference type="STRING" id="1302272.FC96_GL002418"/>
<evidence type="ECO:0000256" key="2">
    <source>
        <dbReference type="ARBA" id="ARBA00022857"/>
    </source>
</evidence>
<dbReference type="GO" id="GO:0004030">
    <property type="term" value="F:aldehyde dehydrogenase [NAD(P)+] activity"/>
    <property type="evidence" value="ECO:0007669"/>
    <property type="project" value="InterPro"/>
</dbReference>
<reference evidence="7 8" key="1">
    <citation type="journal article" date="2015" name="Genome Announc.">
        <title>Expanding the biotechnology potential of lactobacilli through comparative genomics of 213 strains and associated genera.</title>
        <authorList>
            <person name="Sun Z."/>
            <person name="Harris H.M."/>
            <person name="McCann A."/>
            <person name="Guo C."/>
            <person name="Argimon S."/>
            <person name="Zhang W."/>
            <person name="Yang X."/>
            <person name="Jeffery I.B."/>
            <person name="Cooney J.C."/>
            <person name="Kagawa T.F."/>
            <person name="Liu W."/>
            <person name="Song Y."/>
            <person name="Salvetti E."/>
            <person name="Wrobel A."/>
            <person name="Rasinkangas P."/>
            <person name="Parkhill J."/>
            <person name="Rea M.C."/>
            <person name="O'Sullivan O."/>
            <person name="Ritari J."/>
            <person name="Douillard F.P."/>
            <person name="Paul Ross R."/>
            <person name="Yang R."/>
            <person name="Briner A.E."/>
            <person name="Felis G.E."/>
            <person name="de Vos W.M."/>
            <person name="Barrangou R."/>
            <person name="Klaenhammer T.R."/>
            <person name="Caufield P.W."/>
            <person name="Cui Y."/>
            <person name="Zhang H."/>
            <person name="O'Toole P.W."/>
        </authorList>
    </citation>
    <scope>NUCLEOTIDE SEQUENCE [LARGE SCALE GENOMIC DNA]</scope>
    <source>
        <strain evidence="7 8">JCM 15530</strain>
    </source>
</reference>
<dbReference type="PATRIC" id="fig|1302272.5.peg.2465"/>
<keyword evidence="8" id="KW-1185">Reference proteome</keyword>
<evidence type="ECO:0000313" key="7">
    <source>
        <dbReference type="EMBL" id="KRK47493.1"/>
    </source>
</evidence>
<dbReference type="RefSeq" id="WP_056942841.1">
    <property type="nucleotide sequence ID" value="NZ_AZCX01000008.1"/>
</dbReference>
<evidence type="ECO:0000313" key="8">
    <source>
        <dbReference type="Proteomes" id="UP000050911"/>
    </source>
</evidence>
<dbReference type="AlphaFoldDB" id="A0A0R1HL92"/>
<dbReference type="InterPro" id="IPR016162">
    <property type="entry name" value="Ald_DH_N"/>
</dbReference>
<dbReference type="Gene3D" id="3.40.605.10">
    <property type="entry name" value="Aldehyde Dehydrogenase, Chain A, domain 1"/>
    <property type="match status" value="1"/>
</dbReference>
<dbReference type="SUPFAM" id="SSF53720">
    <property type="entry name" value="ALDH-like"/>
    <property type="match status" value="1"/>
</dbReference>
<dbReference type="PANTHER" id="PTHR43217">
    <property type="entry name" value="SUCCINATE SEMIALDEHYDE DEHYDROGENASE [NAD(P)+] SAD"/>
    <property type="match status" value="1"/>
</dbReference>
<dbReference type="PANTHER" id="PTHR43217:SF2">
    <property type="entry name" value="SUCCINATE-SEMIALDEHYDE DEHYDROGENASE [NADP(+)]"/>
    <property type="match status" value="1"/>
</dbReference>
<dbReference type="Proteomes" id="UP000050911">
    <property type="component" value="Unassembled WGS sequence"/>
</dbReference>
<comment type="caution">
    <text evidence="7">The sequence shown here is derived from an EMBL/GenBank/DDBJ whole genome shotgun (WGS) entry which is preliminary data.</text>
</comment>
<protein>
    <submittedName>
        <fullName evidence="7">Succinate-semialdehyde dehydrogenase</fullName>
    </submittedName>
</protein>
<dbReference type="EMBL" id="AZCX01000008">
    <property type="protein sequence ID" value="KRK47493.1"/>
    <property type="molecule type" value="Genomic_DNA"/>
</dbReference>
<dbReference type="Pfam" id="PF00171">
    <property type="entry name" value="Aldedh"/>
    <property type="match status" value="1"/>
</dbReference>
<sequence length="478" mass="51935">MSYATINPYNNEVVKEYPYATDEALQEALTTGHALYQRTKKQPIAERAKILHNVAAKLRDYSDELARTCTIDMGKLLRESEGEVELCAIIADWFADHGEDLLKPEVVDTIATGAAEIHHQATGIVMMVEPWNFPYYQIMRVFAPNFMVGNPMILKHAANTPASAQLFADIVKAAGAPDGALTNLFLSYDQVTEAIEDKRVQGVALTGSERGGTAVAEAAGKNLKKNTMELGGMDPFVVLGDANMDDVIDIAWRARLYNTGQVCTSSKRFIVMDNVYDQFVEALKDKFSKVVPGDPLDPNTSLAPMNTKRAKEKLQKQLDEAIKAGANVAYGNEPIDLPGQFFMPTILTDIDKNNPAYAEEMFGPIAAVYKVHSEAEAIELANDNPYGLGGIVFAGDEDHGAEVAAQIETGMVFVNNFMVTLPELPFGGVKLSGYGREMSHIGALAFTNEQLIVKTAKPNLDNVAGGLVATDPVPANQK</sequence>
<feature type="active site" evidence="4">
    <location>
        <position position="229"/>
    </location>
</feature>
<dbReference type="FunFam" id="3.40.605.10:FF:000012">
    <property type="entry name" value="NAD-dependent succinate-semialdehyde dehydrogenase"/>
    <property type="match status" value="1"/>
</dbReference>
<gene>
    <name evidence="7" type="ORF">FC96_GL002418</name>
</gene>
<dbReference type="InterPro" id="IPR015590">
    <property type="entry name" value="Aldehyde_DH_dom"/>
</dbReference>
<dbReference type="GO" id="GO:0004777">
    <property type="term" value="F:succinate-semialdehyde dehydrogenase (NAD+) activity"/>
    <property type="evidence" value="ECO:0007669"/>
    <property type="project" value="TreeGrafter"/>
</dbReference>
<evidence type="ECO:0000256" key="4">
    <source>
        <dbReference type="PROSITE-ProRule" id="PRU10007"/>
    </source>
</evidence>
<dbReference type="FunFam" id="3.40.309.10:FF:000009">
    <property type="entry name" value="Aldehyde dehydrogenase A"/>
    <property type="match status" value="1"/>
</dbReference>
<dbReference type="InterPro" id="IPR044148">
    <property type="entry name" value="ALDH_GabD1-like"/>
</dbReference>
<dbReference type="InterPro" id="IPR047110">
    <property type="entry name" value="GABD/Sad-like"/>
</dbReference>
<name>A0A0R1HL92_9LACO</name>
<dbReference type="InterPro" id="IPR016161">
    <property type="entry name" value="Ald_DH/histidinol_DH"/>
</dbReference>
<dbReference type="CDD" id="cd07100">
    <property type="entry name" value="ALDH_SSADH1_GabD1"/>
    <property type="match status" value="1"/>
</dbReference>
<accession>A0A0R1HL92</accession>
<evidence type="ECO:0000259" key="6">
    <source>
        <dbReference type="Pfam" id="PF00171"/>
    </source>
</evidence>
<dbReference type="PROSITE" id="PS00687">
    <property type="entry name" value="ALDEHYDE_DEHYDR_GLU"/>
    <property type="match status" value="1"/>
</dbReference>
<dbReference type="InterPro" id="IPR029510">
    <property type="entry name" value="Ald_DH_CS_GLU"/>
</dbReference>
<comment type="similarity">
    <text evidence="1 5">Belongs to the aldehyde dehydrogenase family.</text>
</comment>